<feature type="non-terminal residue" evidence="5">
    <location>
        <position position="96"/>
    </location>
</feature>
<dbReference type="SUPFAM" id="SSF81442">
    <property type="entry name" value="Cytochrome c oxidase subunit I-like"/>
    <property type="match status" value="1"/>
</dbReference>
<keyword evidence="3" id="KW-1133">Transmembrane helix</keyword>
<reference evidence="5" key="1">
    <citation type="submission" date="2020-03" db="EMBL/GenBank/DDBJ databases">
        <title>Relaxed selection underlies rapid genomic changes in the transitions from sociality to social parasitism in ants.</title>
        <authorList>
            <person name="Bi X."/>
        </authorList>
    </citation>
    <scope>NUCLEOTIDE SEQUENCE</scope>
    <source>
        <strain evidence="5">BGI-DK2014a</strain>
        <tissue evidence="5">Whole body</tissue>
    </source>
</reference>
<sequence length="96" mass="10733">MLIRLELGSCGSLIDNDQIYNSLVTNHAFIIIFFTVIPFIIGGFRNFLVPLIKTALHIAQRGHQGPLYIFLCEATCKRISTRQVLTSLISGIDIAR</sequence>
<gene>
    <name evidence="5" type="primary">Mtco1_2</name>
    <name evidence="5" type="ORF">G6Z76_0009061</name>
</gene>
<accession>A0A836K426</accession>
<comment type="caution">
    <text evidence="5">The sequence shown here is derived from an EMBL/GenBank/DDBJ whole genome shotgun (WGS) entry which is preliminary data.</text>
</comment>
<proteinExistence type="predicted"/>
<evidence type="ECO:0000259" key="4">
    <source>
        <dbReference type="PROSITE" id="PS50855"/>
    </source>
</evidence>
<evidence type="ECO:0000313" key="5">
    <source>
        <dbReference type="EMBL" id="KAG5340387.1"/>
    </source>
</evidence>
<comment type="catalytic activity">
    <reaction evidence="2">
        <text>4 Fe(II)-[cytochrome c] + O2 + 8 H(+)(in) = 4 Fe(III)-[cytochrome c] + 2 H2O + 4 H(+)(out)</text>
        <dbReference type="Rhea" id="RHEA:11436"/>
        <dbReference type="Rhea" id="RHEA-COMP:10350"/>
        <dbReference type="Rhea" id="RHEA-COMP:14399"/>
        <dbReference type="ChEBI" id="CHEBI:15377"/>
        <dbReference type="ChEBI" id="CHEBI:15378"/>
        <dbReference type="ChEBI" id="CHEBI:15379"/>
        <dbReference type="ChEBI" id="CHEBI:29033"/>
        <dbReference type="ChEBI" id="CHEBI:29034"/>
        <dbReference type="EC" id="7.1.1.9"/>
    </reaction>
    <physiologicalReaction direction="left-to-right" evidence="2">
        <dbReference type="Rhea" id="RHEA:11437"/>
    </physiologicalReaction>
</comment>
<dbReference type="EMBL" id="JAANIC010003408">
    <property type="protein sequence ID" value="KAG5340387.1"/>
    <property type="molecule type" value="Genomic_DNA"/>
</dbReference>
<keyword evidence="3" id="KW-0812">Transmembrane</keyword>
<name>A0A836K426_9HYME</name>
<evidence type="ECO:0000256" key="2">
    <source>
        <dbReference type="ARBA" id="ARBA00049512"/>
    </source>
</evidence>
<dbReference type="Gene3D" id="1.20.210.10">
    <property type="entry name" value="Cytochrome c oxidase-like, subunit I domain"/>
    <property type="match status" value="1"/>
</dbReference>
<evidence type="ECO:0000313" key="6">
    <source>
        <dbReference type="Proteomes" id="UP000669903"/>
    </source>
</evidence>
<keyword evidence="1" id="KW-1278">Translocase</keyword>
<feature type="domain" description="Cytochrome oxidase subunit I profile" evidence="4">
    <location>
        <begin position="1"/>
        <end position="59"/>
    </location>
</feature>
<dbReference type="Proteomes" id="UP000669903">
    <property type="component" value="Unassembled WGS sequence"/>
</dbReference>
<evidence type="ECO:0000256" key="3">
    <source>
        <dbReference type="SAM" id="Phobius"/>
    </source>
</evidence>
<dbReference type="InterPro" id="IPR036927">
    <property type="entry name" value="Cyt_c_oxase-like_su1_sf"/>
</dbReference>
<keyword evidence="3" id="KW-0472">Membrane</keyword>
<protein>
    <submittedName>
        <fullName evidence="5">COX1 oxidase</fullName>
    </submittedName>
</protein>
<feature type="transmembrane region" description="Helical" evidence="3">
    <location>
        <begin position="28"/>
        <end position="48"/>
    </location>
</feature>
<dbReference type="InterPro" id="IPR023616">
    <property type="entry name" value="Cyt_c_oxase-like_su1_dom"/>
</dbReference>
<keyword evidence="6" id="KW-1185">Reference proteome</keyword>
<dbReference type="AlphaFoldDB" id="A0A836K426"/>
<dbReference type="PROSITE" id="PS50855">
    <property type="entry name" value="COX1"/>
    <property type="match status" value="1"/>
</dbReference>
<evidence type="ECO:0000256" key="1">
    <source>
        <dbReference type="ARBA" id="ARBA00022967"/>
    </source>
</evidence>
<dbReference type="GO" id="GO:0004129">
    <property type="term" value="F:cytochrome-c oxidase activity"/>
    <property type="evidence" value="ECO:0007669"/>
    <property type="project" value="UniProtKB-EC"/>
</dbReference>
<organism evidence="5 6">
    <name type="scientific">Acromyrmex charruanus</name>
    <dbReference type="NCBI Taxonomy" id="2715315"/>
    <lineage>
        <taxon>Eukaryota</taxon>
        <taxon>Metazoa</taxon>
        <taxon>Ecdysozoa</taxon>
        <taxon>Arthropoda</taxon>
        <taxon>Hexapoda</taxon>
        <taxon>Insecta</taxon>
        <taxon>Pterygota</taxon>
        <taxon>Neoptera</taxon>
        <taxon>Endopterygota</taxon>
        <taxon>Hymenoptera</taxon>
        <taxon>Apocrita</taxon>
        <taxon>Aculeata</taxon>
        <taxon>Formicoidea</taxon>
        <taxon>Formicidae</taxon>
        <taxon>Myrmicinae</taxon>
        <taxon>Acromyrmex</taxon>
    </lineage>
</organism>
<feature type="non-terminal residue" evidence="5">
    <location>
        <position position="1"/>
    </location>
</feature>